<evidence type="ECO:0000313" key="5">
    <source>
        <dbReference type="Proteomes" id="UP001163687"/>
    </source>
</evidence>
<name>A0AA35G5C5_9FIRM</name>
<keyword evidence="2" id="KW-0133">Cell shape</keyword>
<comment type="similarity">
    <text evidence="2">Belongs to the CobB/CobQ family. GatD subfamily.</text>
</comment>
<evidence type="ECO:0000256" key="2">
    <source>
        <dbReference type="HAMAP-Rule" id="MF_02213"/>
    </source>
</evidence>
<comment type="subunit">
    <text evidence="2">Forms a heterodimer with MurT.</text>
</comment>
<keyword evidence="2" id="KW-0573">Peptidoglycan synthesis</keyword>
<evidence type="ECO:0000313" key="4">
    <source>
        <dbReference type="EMBL" id="BDG59146.1"/>
    </source>
</evidence>
<dbReference type="GO" id="GO:0009236">
    <property type="term" value="P:cobalamin biosynthetic process"/>
    <property type="evidence" value="ECO:0007669"/>
    <property type="project" value="InterPro"/>
</dbReference>
<dbReference type="SUPFAM" id="SSF52317">
    <property type="entry name" value="Class I glutamine amidotransferase-like"/>
    <property type="match status" value="1"/>
</dbReference>
<dbReference type="Proteomes" id="UP001163687">
    <property type="component" value="Chromosome"/>
</dbReference>
<dbReference type="GO" id="GO:0140282">
    <property type="term" value="F:carbon-nitrogen ligase activity on lipid II"/>
    <property type="evidence" value="ECO:0007669"/>
    <property type="project" value="UniProtKB-UniRule"/>
</dbReference>
<dbReference type="GO" id="GO:0009252">
    <property type="term" value="P:peptidoglycan biosynthetic process"/>
    <property type="evidence" value="ECO:0007669"/>
    <property type="project" value="UniProtKB-UniRule"/>
</dbReference>
<dbReference type="Pfam" id="PF07685">
    <property type="entry name" value="GATase_3"/>
    <property type="match status" value="1"/>
</dbReference>
<dbReference type="RefSeq" id="WP_264843261.1">
    <property type="nucleotide sequence ID" value="NZ_AP025628.1"/>
</dbReference>
<comment type="catalytic activity">
    <reaction evidence="2">
        <text>L-glutamine + H2O = L-glutamate + NH4(+)</text>
        <dbReference type="Rhea" id="RHEA:15889"/>
        <dbReference type="ChEBI" id="CHEBI:15377"/>
        <dbReference type="ChEBI" id="CHEBI:28938"/>
        <dbReference type="ChEBI" id="CHEBI:29985"/>
        <dbReference type="ChEBI" id="CHEBI:58359"/>
        <dbReference type="EC" id="3.5.1.2"/>
    </reaction>
</comment>
<dbReference type="Gene3D" id="3.40.50.880">
    <property type="match status" value="1"/>
</dbReference>
<dbReference type="EMBL" id="AP025628">
    <property type="protein sequence ID" value="BDG59146.1"/>
    <property type="molecule type" value="Genomic_DNA"/>
</dbReference>
<dbReference type="InterPro" id="IPR043702">
    <property type="entry name" value="Lipid_II_synth_GatD"/>
</dbReference>
<comment type="pathway">
    <text evidence="2">Cell wall biogenesis; peptidoglycan biosynthesis.</text>
</comment>
<gene>
    <name evidence="2" type="primary">gatD</name>
    <name evidence="4" type="ORF">caldi_02360</name>
</gene>
<dbReference type="AlphaFoldDB" id="A0AA35G5C5"/>
<sequence>MRAEIRILSLYPEILNIYGDRGNLITLVQRARWHGLEPVVTEASIGDPVDFRRYDLVAIGGGQDREQKLIAADFKDEKGPSLAEAVREGVAVLAVCGAYQLMGKYYRTAQGEEIPGLGIFDAWTEAGSRRMIGDVVVETDLLGGTRTLVGFENHSGRTFLGPSARPLGRVLRGHGNNGEDGHEGIVHRSAVGTYLHGSLLPKNPHLADWLLQRALDYRYGGSVRLGRLDDEFEERAHAAMVRRLLG</sequence>
<dbReference type="InterPro" id="IPR029062">
    <property type="entry name" value="Class_I_gatase-like"/>
</dbReference>
<dbReference type="CDD" id="cd01750">
    <property type="entry name" value="GATase1_CobQ"/>
    <property type="match status" value="1"/>
</dbReference>
<keyword evidence="5" id="KW-1185">Reference proteome</keyword>
<dbReference type="PROSITE" id="PS51274">
    <property type="entry name" value="GATASE_COBBQ"/>
    <property type="match status" value="1"/>
</dbReference>
<dbReference type="InterPro" id="IPR033949">
    <property type="entry name" value="CobQ_GATase1"/>
</dbReference>
<comment type="catalytic activity">
    <reaction evidence="2">
        <text>beta-D-GlcNAc-(1-&gt;4)-Mur2Ac(oyl-L-Ala-gamma-D-Glu-L-Lys-D-Ala-D-Ala)-di-trans,octa-cis-undecaprenyl diphosphate + L-glutamine + ATP + H2O = beta-D-GlcNAc-(1-&gt;4)-Mur2Ac(oyl-L-Ala-D-isoglutaminyl-L-Lys-D-Ala-D-Ala)-di-trans,octa-cis-undecaprenyl diphosphate + L-glutamate + ADP + phosphate + H(+)</text>
        <dbReference type="Rhea" id="RHEA:57928"/>
        <dbReference type="ChEBI" id="CHEBI:15377"/>
        <dbReference type="ChEBI" id="CHEBI:15378"/>
        <dbReference type="ChEBI" id="CHEBI:29985"/>
        <dbReference type="ChEBI" id="CHEBI:30616"/>
        <dbReference type="ChEBI" id="CHEBI:43474"/>
        <dbReference type="ChEBI" id="CHEBI:58359"/>
        <dbReference type="ChEBI" id="CHEBI:60033"/>
        <dbReference type="ChEBI" id="CHEBI:62233"/>
        <dbReference type="ChEBI" id="CHEBI:456216"/>
        <dbReference type="EC" id="6.3.5.13"/>
    </reaction>
</comment>
<feature type="binding site" evidence="2">
    <location>
        <position position="130"/>
    </location>
    <ligand>
        <name>substrate</name>
    </ligand>
</feature>
<dbReference type="PANTHER" id="PTHR21343:SF9">
    <property type="entry name" value="LIPID II ISOGLUTAMINYL SYNTHASE (GLUTAMINE-HYDROLYZING) SUBUNIT GATD"/>
    <property type="match status" value="1"/>
</dbReference>
<reference evidence="4" key="1">
    <citation type="submission" date="2022-03" db="EMBL/GenBank/DDBJ databases">
        <title>Complete genome sequence of Caldinitratiruptor microaerophilus.</title>
        <authorList>
            <person name="Mukaiyama R."/>
            <person name="Nishiyama T."/>
            <person name="Ueda K."/>
        </authorList>
    </citation>
    <scope>NUCLEOTIDE SEQUENCE</scope>
    <source>
        <strain evidence="4">JCM 16183</strain>
    </source>
</reference>
<dbReference type="InterPro" id="IPR011698">
    <property type="entry name" value="GATase_3"/>
</dbReference>
<feature type="domain" description="CobB/CobQ-like glutamine amidotransferase" evidence="3">
    <location>
        <begin position="7"/>
        <end position="203"/>
    </location>
</feature>
<dbReference type="GO" id="GO:0071555">
    <property type="term" value="P:cell wall organization"/>
    <property type="evidence" value="ECO:0007669"/>
    <property type="project" value="UniProtKB-KW"/>
</dbReference>
<keyword evidence="2" id="KW-0378">Hydrolase</keyword>
<dbReference type="HAMAP" id="MF_02213">
    <property type="entry name" value="Lipid_II_synth_GatD"/>
    <property type="match status" value="1"/>
</dbReference>
<proteinExistence type="inferred from homology"/>
<evidence type="ECO:0000259" key="3">
    <source>
        <dbReference type="Pfam" id="PF07685"/>
    </source>
</evidence>
<dbReference type="PANTHER" id="PTHR21343">
    <property type="entry name" value="DETHIOBIOTIN SYNTHETASE"/>
    <property type="match status" value="1"/>
</dbReference>
<organism evidence="4 5">
    <name type="scientific">Caldinitratiruptor microaerophilus</name>
    <dbReference type="NCBI Taxonomy" id="671077"/>
    <lineage>
        <taxon>Bacteria</taxon>
        <taxon>Bacillati</taxon>
        <taxon>Bacillota</taxon>
        <taxon>Clostridia</taxon>
        <taxon>Eubacteriales</taxon>
        <taxon>Symbiobacteriaceae</taxon>
        <taxon>Caldinitratiruptor</taxon>
    </lineage>
</organism>
<dbReference type="KEGG" id="cmic:caldi_02360"/>
<dbReference type="EC" id="3.5.1.2" evidence="2"/>
<comment type="function">
    <text evidence="2">The lipid II isoglutaminyl synthase complex catalyzes the formation of alpha-D-isoglutamine in the cell wall lipid II stem peptide. The GatD subunit catalyzes the hydrolysis of glutamine to glutamate and ammonia. The resulting ammonia molecule is channeled to the active site of MurT.</text>
</comment>
<evidence type="ECO:0000256" key="1">
    <source>
        <dbReference type="ARBA" id="ARBA00022962"/>
    </source>
</evidence>
<keyword evidence="1 2" id="KW-0315">Glutamine amidotransferase</keyword>
<feature type="active site" description="Nucleophile" evidence="2">
    <location>
        <position position="96"/>
    </location>
</feature>
<protein>
    <recommendedName>
        <fullName evidence="2">Lipid II isoglutaminyl synthase (glutamine-hydrolyzing) subunit GatD</fullName>
        <ecNumber evidence="2">6.3.5.13</ecNumber>
    </recommendedName>
    <alternativeName>
        <fullName evidence="2">Lipid II isoglutaminyl synthase glutaminase subunit</fullName>
        <ecNumber evidence="2">3.5.1.2</ecNumber>
    </alternativeName>
</protein>
<dbReference type="GO" id="GO:0008360">
    <property type="term" value="P:regulation of cell shape"/>
    <property type="evidence" value="ECO:0007669"/>
    <property type="project" value="UniProtKB-KW"/>
</dbReference>
<keyword evidence="2" id="KW-0436">Ligase</keyword>
<feature type="active site" evidence="2">
    <location>
        <position position="196"/>
    </location>
</feature>
<dbReference type="EC" id="6.3.5.13" evidence="2"/>
<keyword evidence="2" id="KW-0961">Cell wall biogenesis/degradation</keyword>
<accession>A0AA35G5C5</accession>
<dbReference type="GO" id="GO:0004359">
    <property type="term" value="F:glutaminase activity"/>
    <property type="evidence" value="ECO:0007669"/>
    <property type="project" value="UniProtKB-UniRule"/>
</dbReference>